<keyword evidence="3" id="KW-0472">Membrane</keyword>
<accession>A0A381QH81</accession>
<reference evidence="4" key="1">
    <citation type="submission" date="2018-05" db="EMBL/GenBank/DDBJ databases">
        <authorList>
            <person name="Lanie J.A."/>
            <person name="Ng W.-L."/>
            <person name="Kazmierczak K.M."/>
            <person name="Andrzejewski T.M."/>
            <person name="Davidsen T.M."/>
            <person name="Wayne K.J."/>
            <person name="Tettelin H."/>
            <person name="Glass J.I."/>
            <person name="Rusch D."/>
            <person name="Podicherti R."/>
            <person name="Tsui H.-C.T."/>
            <person name="Winkler M.E."/>
        </authorList>
    </citation>
    <scope>NUCLEOTIDE SEQUENCE</scope>
</reference>
<dbReference type="InterPro" id="IPR011990">
    <property type="entry name" value="TPR-like_helical_dom_sf"/>
</dbReference>
<dbReference type="Pfam" id="PF07719">
    <property type="entry name" value="TPR_2"/>
    <property type="match status" value="1"/>
</dbReference>
<protein>
    <submittedName>
        <fullName evidence="4">Uncharacterized protein</fullName>
    </submittedName>
</protein>
<keyword evidence="2" id="KW-0802">TPR repeat</keyword>
<dbReference type="AlphaFoldDB" id="A0A381QH81"/>
<keyword evidence="3" id="KW-0812">Transmembrane</keyword>
<evidence type="ECO:0000256" key="2">
    <source>
        <dbReference type="ARBA" id="ARBA00022803"/>
    </source>
</evidence>
<feature type="transmembrane region" description="Helical" evidence="3">
    <location>
        <begin position="158"/>
        <end position="177"/>
    </location>
</feature>
<dbReference type="PROSITE" id="PS50005">
    <property type="entry name" value="TPR"/>
    <property type="match status" value="1"/>
</dbReference>
<dbReference type="Gene3D" id="2.30.30.40">
    <property type="entry name" value="SH3 Domains"/>
    <property type="match status" value="1"/>
</dbReference>
<dbReference type="InterPro" id="IPR013105">
    <property type="entry name" value="TPR_2"/>
</dbReference>
<dbReference type="SUPFAM" id="SSF48452">
    <property type="entry name" value="TPR-like"/>
    <property type="match status" value="1"/>
</dbReference>
<organism evidence="4">
    <name type="scientific">marine metagenome</name>
    <dbReference type="NCBI Taxonomy" id="408172"/>
    <lineage>
        <taxon>unclassified sequences</taxon>
        <taxon>metagenomes</taxon>
        <taxon>ecological metagenomes</taxon>
    </lineage>
</organism>
<evidence type="ECO:0000256" key="3">
    <source>
        <dbReference type="SAM" id="Phobius"/>
    </source>
</evidence>
<dbReference type="Gene3D" id="1.25.40.10">
    <property type="entry name" value="Tetratricopeptide repeat domain"/>
    <property type="match status" value="1"/>
</dbReference>
<dbReference type="EMBL" id="UINC01001363">
    <property type="protein sequence ID" value="SUZ78702.1"/>
    <property type="molecule type" value="Genomic_DNA"/>
</dbReference>
<name>A0A381QH81_9ZZZZ</name>
<evidence type="ECO:0000313" key="4">
    <source>
        <dbReference type="EMBL" id="SUZ78702.1"/>
    </source>
</evidence>
<feature type="transmembrane region" description="Helical" evidence="3">
    <location>
        <begin position="131"/>
        <end position="149"/>
    </location>
</feature>
<gene>
    <name evidence="4" type="ORF">METZ01_LOCUS31556</name>
</gene>
<evidence type="ECO:0000256" key="1">
    <source>
        <dbReference type="ARBA" id="ARBA00022737"/>
    </source>
</evidence>
<keyword evidence="1" id="KW-0677">Repeat</keyword>
<keyword evidence="3" id="KW-1133">Transmembrane helix</keyword>
<sequence length="248" mass="29115">MGLNIIYILFYFSVFFQSNGQIFESANNYYSNGDYNSAINLYLQILDSGYESHSLYFNLGNSYYKLNNIAESNYYFEMAKKLSPNDSDTSINLSFAQNMRIDKIEKLPISQLESIRGSIIKLFSVNTWKTIFLIFIWLLCISIILYIYYADPFKKKRFFNISIALVILSSLIYWISYEKEIETEKVYGIVYPKEIEVWSEPNKLSELKFLLHEGTRVELIDKVQDWLNIKLENGTTGWLYSDSIKSIK</sequence>
<dbReference type="InterPro" id="IPR019734">
    <property type="entry name" value="TPR_rpt"/>
</dbReference>
<proteinExistence type="predicted"/>